<dbReference type="AlphaFoldDB" id="A0A6L9MKW0"/>
<evidence type="ECO:0000313" key="3">
    <source>
        <dbReference type="EMBL" id="NDV88421.1"/>
    </source>
</evidence>
<feature type="signal peptide" evidence="1">
    <location>
        <begin position="1"/>
        <end position="23"/>
    </location>
</feature>
<name>A0A6L9MKW0_9HYPH</name>
<proteinExistence type="predicted"/>
<dbReference type="InterPro" id="IPR002918">
    <property type="entry name" value="Lipase_EstA/Esterase_EstB"/>
</dbReference>
<evidence type="ECO:0000256" key="1">
    <source>
        <dbReference type="SAM" id="SignalP"/>
    </source>
</evidence>
<dbReference type="InterPro" id="IPR029058">
    <property type="entry name" value="AB_hydrolase_fold"/>
</dbReference>
<comment type="caution">
    <text evidence="3">The sequence shown here is derived from an EMBL/GenBank/DDBJ whole genome shotgun (WGS) entry which is preliminary data.</text>
</comment>
<evidence type="ECO:0000313" key="4">
    <source>
        <dbReference type="Proteomes" id="UP000476332"/>
    </source>
</evidence>
<dbReference type="Gene3D" id="2.60.40.2190">
    <property type="match status" value="1"/>
</dbReference>
<feature type="chain" id="PRO_5026777928" description="AFL C-terminal domain-containing protein" evidence="1">
    <location>
        <begin position="24"/>
        <end position="453"/>
    </location>
</feature>
<dbReference type="InterPro" id="IPR040664">
    <property type="entry name" value="AFL_C"/>
</dbReference>
<dbReference type="Gene3D" id="3.40.50.1820">
    <property type="entry name" value="alpha/beta hydrolase"/>
    <property type="match status" value="1"/>
</dbReference>
<accession>A0A6L9MKW0</accession>
<dbReference type="SUPFAM" id="SSF53474">
    <property type="entry name" value="alpha/beta-Hydrolases"/>
    <property type="match status" value="1"/>
</dbReference>
<dbReference type="RefSeq" id="WP_163045250.1">
    <property type="nucleotide sequence ID" value="NZ_JAAAMJ010000015.1"/>
</dbReference>
<protein>
    <recommendedName>
        <fullName evidence="2">AFL C-terminal domain-containing protein</fullName>
    </recommendedName>
</protein>
<keyword evidence="4" id="KW-1185">Reference proteome</keyword>
<evidence type="ECO:0000259" key="2">
    <source>
        <dbReference type="Pfam" id="PF18067"/>
    </source>
</evidence>
<dbReference type="GO" id="GO:0016042">
    <property type="term" value="P:lipid catabolic process"/>
    <property type="evidence" value="ECO:0007669"/>
    <property type="project" value="InterPro"/>
</dbReference>
<feature type="domain" description="AFL C-terminal" evidence="2">
    <location>
        <begin position="270"/>
        <end position="357"/>
    </location>
</feature>
<reference evidence="3 4" key="1">
    <citation type="submission" date="2020-01" db="EMBL/GenBank/DDBJ databases">
        <title>Genomes of bacteria type strains.</title>
        <authorList>
            <person name="Chen J."/>
            <person name="Zhu S."/>
            <person name="Chen J."/>
        </authorList>
    </citation>
    <scope>NUCLEOTIDE SEQUENCE [LARGE SCALE GENOMIC DNA]</scope>
    <source>
        <strain evidence="3 4">KCTC 52919</strain>
    </source>
</reference>
<dbReference type="EMBL" id="JAAAMJ010000015">
    <property type="protein sequence ID" value="NDV88421.1"/>
    <property type="molecule type" value="Genomic_DNA"/>
</dbReference>
<sequence length="453" mass="47694">MALSYRRSLAALSLALIFTPAAGQGTEAGDSAPPIVFVHGDGDGAGFWTTTFWRFEANGYPADFLFAADIDHPAARTLDTVPEDNRSSTEEAARAVAATVDRALGETGAEKVAIVAHGRGCQTARNYVKNFDGAAKVARLVLAGCLSHGAYRNPQEQLDAEFNGAGTFLTALNAGGEVPEGIPTTVLRSDRFDLYAQPDGRFLGLPGEPTGVSYDAPALEGAEDIVLEGLDHRETATAPEAFIALHTAVTGQPPARLDAEPETAPQISGEISGWANGAPTNMVLEGATLTVYAVDAETAERQGEPVLRQTVAEDGRYGPVAVDPAQPYEFVVEADGYATTRIYRSAFPHSTAIADLRLFPAEAAPVAGQLLSGEVVNMMRPRGYFGIDDNATLDALPVASRPEAEPVPAVWISAVAVAETEARAVIGGFDGETIAARTTPDDASDVIWIELRE</sequence>
<dbReference type="Proteomes" id="UP000476332">
    <property type="component" value="Unassembled WGS sequence"/>
</dbReference>
<dbReference type="GO" id="GO:0016787">
    <property type="term" value="F:hydrolase activity"/>
    <property type="evidence" value="ECO:0007669"/>
    <property type="project" value="InterPro"/>
</dbReference>
<gene>
    <name evidence="3" type="ORF">GTW51_17100</name>
</gene>
<keyword evidence="1" id="KW-0732">Signal</keyword>
<organism evidence="3 4">
    <name type="scientific">Aurantimonas aggregata</name>
    <dbReference type="NCBI Taxonomy" id="2047720"/>
    <lineage>
        <taxon>Bacteria</taxon>
        <taxon>Pseudomonadati</taxon>
        <taxon>Pseudomonadota</taxon>
        <taxon>Alphaproteobacteria</taxon>
        <taxon>Hyphomicrobiales</taxon>
        <taxon>Aurantimonadaceae</taxon>
        <taxon>Aurantimonas</taxon>
    </lineage>
</organism>
<dbReference type="Pfam" id="PF01674">
    <property type="entry name" value="Lipase_2"/>
    <property type="match status" value="1"/>
</dbReference>
<dbReference type="Pfam" id="PF18067">
    <property type="entry name" value="Lipase_C"/>
    <property type="match status" value="1"/>
</dbReference>